<dbReference type="Pfam" id="PF04966">
    <property type="entry name" value="OprB"/>
    <property type="match status" value="1"/>
</dbReference>
<evidence type="ECO:0000256" key="2">
    <source>
        <dbReference type="RuleBase" id="RU363072"/>
    </source>
</evidence>
<dbReference type="GO" id="GO:0015288">
    <property type="term" value="F:porin activity"/>
    <property type="evidence" value="ECO:0007669"/>
    <property type="project" value="InterPro"/>
</dbReference>
<accession>A0A2W0EUN6</accession>
<evidence type="ECO:0000313" key="3">
    <source>
        <dbReference type="EMBL" id="PYY69615.1"/>
    </source>
</evidence>
<evidence type="ECO:0000256" key="1">
    <source>
        <dbReference type="ARBA" id="ARBA00008769"/>
    </source>
</evidence>
<sequence>MRSYNQIMCALISLAGGISPIVLAAPQSSKIEAPIEGNPPKSAQQSCEAYAQYVTRAEAVLHETPPCETISPELGGIRHELAEHGIGVWGNVMPNYRYDILGHNETPQLYNGQNPTWRQSSSVGMTYDMTRMGWGGKAQFTFAISSESGSYKSSNPNFLTMSIFAINQRFFDDRLEVQYGYYPLIRQFYGMVLGGNASAAALGPISVIPVELGLSLFSPSPALTVAVWDESKSWYNRAAVARSASPKLFQFDLDENPSGFKLHVDGSNPVVVDEFGYKVESAPNQHATWYRVGAIYNTSHYTDYKNGGETDDNYGGYAAATVQLTQPDNASPRGLYGDVKVNYAPEDRNLYTKDFQLTAFYIGPFDSRPRDMTSVGFTKSYFSTYVHGLVESSGADAERSSTALSVSYAARLIPGIYWVNGLTYQQGPSFAPTRDDAVIFQTGLNFSL</sequence>
<dbReference type="RefSeq" id="WP_110660208.1">
    <property type="nucleotide sequence ID" value="NZ_PDLL01000176.1"/>
</dbReference>
<comment type="similarity">
    <text evidence="1 2">Belongs to the OprB family.</text>
</comment>
<feature type="signal peptide" evidence="2">
    <location>
        <begin position="1"/>
        <end position="24"/>
    </location>
</feature>
<dbReference type="EMBL" id="PDLL01000176">
    <property type="protein sequence ID" value="PYY69615.1"/>
    <property type="molecule type" value="Genomic_DNA"/>
</dbReference>
<comment type="caution">
    <text evidence="3">The sequence shown here is derived from an EMBL/GenBank/DDBJ whole genome shotgun (WGS) entry which is preliminary data.</text>
</comment>
<dbReference type="InterPro" id="IPR038673">
    <property type="entry name" value="OprB_sf"/>
</dbReference>
<organism evidence="3 4">
    <name type="scientific">Pseudomonas jessenii</name>
    <dbReference type="NCBI Taxonomy" id="77298"/>
    <lineage>
        <taxon>Bacteria</taxon>
        <taxon>Pseudomonadati</taxon>
        <taxon>Pseudomonadota</taxon>
        <taxon>Gammaproteobacteria</taxon>
        <taxon>Pseudomonadales</taxon>
        <taxon>Pseudomonadaceae</taxon>
        <taxon>Pseudomonas</taxon>
    </lineage>
</organism>
<gene>
    <name evidence="3" type="ORF">CRX42_15670</name>
</gene>
<dbReference type="PANTHER" id="PTHR37944:SF1">
    <property type="entry name" value="PORIN B"/>
    <property type="match status" value="1"/>
</dbReference>
<dbReference type="Gene3D" id="2.40.160.180">
    <property type="entry name" value="Carbohydrate-selective porin OprB"/>
    <property type="match status" value="1"/>
</dbReference>
<dbReference type="GO" id="GO:0008643">
    <property type="term" value="P:carbohydrate transport"/>
    <property type="evidence" value="ECO:0007669"/>
    <property type="project" value="InterPro"/>
</dbReference>
<evidence type="ECO:0000313" key="4">
    <source>
        <dbReference type="Proteomes" id="UP000247437"/>
    </source>
</evidence>
<dbReference type="PANTHER" id="PTHR37944">
    <property type="entry name" value="PORIN B"/>
    <property type="match status" value="1"/>
</dbReference>
<dbReference type="Proteomes" id="UP000247437">
    <property type="component" value="Unassembled WGS sequence"/>
</dbReference>
<dbReference type="AlphaFoldDB" id="A0A2W0EUN6"/>
<protein>
    <submittedName>
        <fullName evidence="3">Porin</fullName>
    </submittedName>
</protein>
<reference evidence="3 4" key="1">
    <citation type="journal article" date="2018" name="Appl. Microbiol. Biotechnol.">
        <title>Characterization of the caprolactam degradation pathway in Pseudomonas jessenii using mass spectrometry-based proteomics.</title>
        <authorList>
            <person name="Otzen M."/>
            <person name="Palacio C."/>
            <person name="Janssen D.B."/>
        </authorList>
    </citation>
    <scope>NUCLEOTIDE SEQUENCE [LARGE SCALE GENOMIC DNA]</scope>
    <source>
        <strain evidence="3 4">GO3</strain>
    </source>
</reference>
<proteinExistence type="inferred from homology"/>
<dbReference type="InterPro" id="IPR007049">
    <property type="entry name" value="Carb-sel_porin_OprB"/>
</dbReference>
<dbReference type="GO" id="GO:0016020">
    <property type="term" value="C:membrane"/>
    <property type="evidence" value="ECO:0007669"/>
    <property type="project" value="InterPro"/>
</dbReference>
<dbReference type="InterPro" id="IPR052932">
    <property type="entry name" value="OprB_Porin"/>
</dbReference>
<feature type="chain" id="PRO_5015797700" evidence="2">
    <location>
        <begin position="25"/>
        <end position="448"/>
    </location>
</feature>
<dbReference type="OrthoDB" id="8410954at2"/>
<keyword evidence="2" id="KW-0732">Signal</keyword>
<name>A0A2W0EUN6_PSEJE</name>